<name>A0A1Y5Q5R1_9GAMM</name>
<dbReference type="EMBL" id="FLTS01000001">
    <property type="protein sequence ID" value="SBV37571.1"/>
    <property type="molecule type" value="Genomic_DNA"/>
</dbReference>
<proteinExistence type="predicted"/>
<accession>A0A1Y5Q5R1</accession>
<evidence type="ECO:0000313" key="1">
    <source>
        <dbReference type="EMBL" id="SBV37571.1"/>
    </source>
</evidence>
<protein>
    <submittedName>
        <fullName evidence="1">Uncharacterized protein</fullName>
    </submittedName>
</protein>
<organism evidence="1">
    <name type="scientific">uncultured Stenotrophomonas sp</name>
    <dbReference type="NCBI Taxonomy" id="165438"/>
    <lineage>
        <taxon>Bacteria</taxon>
        <taxon>Pseudomonadati</taxon>
        <taxon>Pseudomonadota</taxon>
        <taxon>Gammaproteobacteria</taxon>
        <taxon>Lysobacterales</taxon>
        <taxon>Lysobacteraceae</taxon>
        <taxon>Stenotrophomonas</taxon>
        <taxon>environmental samples</taxon>
    </lineage>
</organism>
<gene>
    <name evidence="1" type="ORF">STPYR_12507</name>
</gene>
<sequence length="62" mass="6910">MDEKSLHRLRNDLNVVTVGVALLKRQLEDQASSDALDSLRRIEQAALRCTALVMAGDPRPHD</sequence>
<dbReference type="AlphaFoldDB" id="A0A1Y5Q5R1"/>
<reference evidence="1" key="1">
    <citation type="submission" date="2016-03" db="EMBL/GenBank/DDBJ databases">
        <authorList>
            <person name="Ploux O."/>
        </authorList>
    </citation>
    <scope>NUCLEOTIDE SEQUENCE</scope>
    <source>
        <strain evidence="1">UC10</strain>
    </source>
</reference>